<protein>
    <submittedName>
        <fullName evidence="1">Uncharacterized protein</fullName>
    </submittedName>
</protein>
<accession>A0A6J5L6P7</accession>
<organism evidence="1">
    <name type="scientific">uncultured Caudovirales phage</name>
    <dbReference type="NCBI Taxonomy" id="2100421"/>
    <lineage>
        <taxon>Viruses</taxon>
        <taxon>Duplodnaviria</taxon>
        <taxon>Heunggongvirae</taxon>
        <taxon>Uroviricota</taxon>
        <taxon>Caudoviricetes</taxon>
        <taxon>Peduoviridae</taxon>
        <taxon>Maltschvirus</taxon>
        <taxon>Maltschvirus maltsch</taxon>
    </lineage>
</organism>
<evidence type="ECO:0000313" key="1">
    <source>
        <dbReference type="EMBL" id="CAB4130054.1"/>
    </source>
</evidence>
<reference evidence="1" key="1">
    <citation type="submission" date="2020-04" db="EMBL/GenBank/DDBJ databases">
        <authorList>
            <person name="Chiriac C."/>
            <person name="Salcher M."/>
            <person name="Ghai R."/>
            <person name="Kavagutti S V."/>
        </authorList>
    </citation>
    <scope>NUCLEOTIDE SEQUENCE</scope>
</reference>
<proteinExistence type="predicted"/>
<gene>
    <name evidence="1" type="ORF">UFOVP117_232</name>
</gene>
<dbReference type="EMBL" id="LR796235">
    <property type="protein sequence ID" value="CAB4130054.1"/>
    <property type="molecule type" value="Genomic_DNA"/>
</dbReference>
<sequence length="102" mass="12727">MIDLLKKNDLFFLKQVKENILTKYNLPFECLSIEYMDEIYFKIHFIMKKIPFEVYFHRYEILEEVENDLKTFLKIINPERQIFHLRVYVDYRPQNKNLLNFV</sequence>
<name>A0A6J5L6P7_9CAUD</name>